<feature type="region of interest" description="Disordered" evidence="1">
    <location>
        <begin position="1"/>
        <end position="20"/>
    </location>
</feature>
<sequence>MLKNNPAKPDTAEKPARRLVEASLKRQLSVSYVGPRGLTSDDPDSYQGQERIAYQDALISQRPRTGYADGILARREEQKARFFSQEKEKEHVEHASAPTPP</sequence>
<feature type="compositionally biased region" description="Basic and acidic residues" evidence="1">
    <location>
        <begin position="81"/>
        <end position="94"/>
    </location>
</feature>
<reference evidence="2 3" key="1">
    <citation type="submission" date="2015-11" db="EMBL/GenBank/DDBJ databases">
        <title>Genomic analysis of 38 Legionella species identifies large and diverse effector repertoires.</title>
        <authorList>
            <person name="Burstein D."/>
            <person name="Amaro F."/>
            <person name="Zusman T."/>
            <person name="Lifshitz Z."/>
            <person name="Cohen O."/>
            <person name="Gilbert J.A."/>
            <person name="Pupko T."/>
            <person name="Shuman H.A."/>
            <person name="Segal G."/>
        </authorList>
    </citation>
    <scope>NUCLEOTIDE SEQUENCE [LARGE SCALE GENOMIC DNA]</scope>
    <source>
        <strain evidence="2 3">IMVS3376</strain>
    </source>
</reference>
<evidence type="ECO:0000313" key="2">
    <source>
        <dbReference type="EMBL" id="KTD69411.1"/>
    </source>
</evidence>
<protein>
    <submittedName>
        <fullName evidence="2">Uncharacterized protein</fullName>
    </submittedName>
</protein>
<gene>
    <name evidence="2" type="ORF">Lste_2569</name>
</gene>
<name>A0A0W0ZKX0_9GAMM</name>
<comment type="caution">
    <text evidence="2">The sequence shown here is derived from an EMBL/GenBank/DDBJ whole genome shotgun (WGS) entry which is preliminary data.</text>
</comment>
<dbReference type="RefSeq" id="WP_083503964.1">
    <property type="nucleotide sequence ID" value="NZ_DAIOMV010000005.1"/>
</dbReference>
<dbReference type="STRING" id="947033.Lste_2569"/>
<dbReference type="PATRIC" id="fig|947033.5.peg.2724"/>
<proteinExistence type="predicted"/>
<evidence type="ECO:0000256" key="1">
    <source>
        <dbReference type="SAM" id="MobiDB-lite"/>
    </source>
</evidence>
<keyword evidence="3" id="KW-1185">Reference proteome</keyword>
<evidence type="ECO:0000313" key="3">
    <source>
        <dbReference type="Proteomes" id="UP000054926"/>
    </source>
</evidence>
<dbReference type="Proteomes" id="UP000054926">
    <property type="component" value="Unassembled WGS sequence"/>
</dbReference>
<feature type="compositionally biased region" description="Basic and acidic residues" evidence="1">
    <location>
        <begin position="10"/>
        <end position="20"/>
    </location>
</feature>
<organism evidence="2 3">
    <name type="scientific">Legionella steelei</name>
    <dbReference type="NCBI Taxonomy" id="947033"/>
    <lineage>
        <taxon>Bacteria</taxon>
        <taxon>Pseudomonadati</taxon>
        <taxon>Pseudomonadota</taxon>
        <taxon>Gammaproteobacteria</taxon>
        <taxon>Legionellales</taxon>
        <taxon>Legionellaceae</taxon>
        <taxon>Legionella</taxon>
    </lineage>
</organism>
<feature type="region of interest" description="Disordered" evidence="1">
    <location>
        <begin position="81"/>
        <end position="101"/>
    </location>
</feature>
<dbReference type="AlphaFoldDB" id="A0A0W0ZKX0"/>
<dbReference type="EMBL" id="LNYY01000019">
    <property type="protein sequence ID" value="KTD69411.1"/>
    <property type="molecule type" value="Genomic_DNA"/>
</dbReference>
<accession>A0A0W0ZKX0</accession>